<dbReference type="EMBL" id="JABYQT010000002">
    <property type="protein sequence ID" value="MBZ5486941.1"/>
    <property type="molecule type" value="Genomic_DNA"/>
</dbReference>
<accession>A0ACC5VRP3</accession>
<evidence type="ECO:0000313" key="1">
    <source>
        <dbReference type="EMBL" id="MBZ5486941.1"/>
    </source>
</evidence>
<sequence>MNAAHIEQRAQRRAMGFAVGERPRIGSRFDPAGLRGKNAVRMAEYQRRREGDQAPLQIWRAP</sequence>
<organism evidence="1 2">
    <name type="scientific">Vreelandella aquamarina</name>
    <dbReference type="NCBI Taxonomy" id="77097"/>
    <lineage>
        <taxon>Bacteria</taxon>
        <taxon>Pseudomonadati</taxon>
        <taxon>Pseudomonadota</taxon>
        <taxon>Gammaproteobacteria</taxon>
        <taxon>Oceanospirillales</taxon>
        <taxon>Halomonadaceae</taxon>
        <taxon>Vreelandella</taxon>
    </lineage>
</organism>
<evidence type="ECO:0000313" key="2">
    <source>
        <dbReference type="Proteomes" id="UP001319846"/>
    </source>
</evidence>
<reference evidence="1" key="1">
    <citation type="submission" date="2020-06" db="EMBL/GenBank/DDBJ databases">
        <title>Whole Genome Sequence of Halomonas aquamarina MB598.</title>
        <authorList>
            <person name="Pervaiz M."/>
            <person name="Fariq A."/>
            <person name="Yasmin A."/>
            <person name="Welch M."/>
        </authorList>
    </citation>
    <scope>NUCLEOTIDE SEQUENCE</scope>
    <source>
        <strain evidence="1">MB598</strain>
    </source>
</reference>
<comment type="caution">
    <text evidence="1">The sequence shown here is derived from an EMBL/GenBank/DDBJ whole genome shotgun (WGS) entry which is preliminary data.</text>
</comment>
<name>A0ACC5VRP3_9GAMM</name>
<keyword evidence="2" id="KW-1185">Reference proteome</keyword>
<protein>
    <submittedName>
        <fullName evidence="1">Uncharacterized protein</fullName>
    </submittedName>
</protein>
<dbReference type="Proteomes" id="UP001319846">
    <property type="component" value="Unassembled WGS sequence"/>
</dbReference>
<proteinExistence type="predicted"/>
<gene>
    <name evidence="1" type="ORF">HW452_05315</name>
</gene>